<evidence type="ECO:0000259" key="6">
    <source>
        <dbReference type="PROSITE" id="PS51007"/>
    </source>
</evidence>
<name>A0A0F9Z169_9ZZZZ</name>
<reference evidence="7" key="1">
    <citation type="journal article" date="2015" name="Nature">
        <title>Complex archaea that bridge the gap between prokaryotes and eukaryotes.</title>
        <authorList>
            <person name="Spang A."/>
            <person name="Saw J.H."/>
            <person name="Jorgensen S.L."/>
            <person name="Zaremba-Niedzwiedzka K."/>
            <person name="Martijn J."/>
            <person name="Lind A.E."/>
            <person name="van Eijk R."/>
            <person name="Schleper C."/>
            <person name="Guy L."/>
            <person name="Ettema T.J."/>
        </authorList>
    </citation>
    <scope>NUCLEOTIDE SEQUENCE</scope>
</reference>
<accession>A0A0F9Z169</accession>
<protein>
    <recommendedName>
        <fullName evidence="6">Cytochrome c domain-containing protein</fullName>
    </recommendedName>
</protein>
<comment type="caution">
    <text evidence="7">The sequence shown here is derived from an EMBL/GenBank/DDBJ whole genome shotgun (WGS) entry which is preliminary data.</text>
</comment>
<evidence type="ECO:0000256" key="1">
    <source>
        <dbReference type="ARBA" id="ARBA00022448"/>
    </source>
</evidence>
<feature type="domain" description="Cytochrome c" evidence="6">
    <location>
        <begin position="24"/>
        <end position="111"/>
    </location>
</feature>
<sequence>MNKQKAGFWFSLALGTVMSLGAQAATVDGVEVSDRFCLTCHGTDGQGNQGIDAPRLAGMEPWYLKRQLELFRDGLRGTHPEDIPGQEMQPMAAILSDDSITDIIEWAGTWEYEPAPITITDGDAARGQQLYQICASCHGTDGKGNEAMNAPALAGQNDWYLMNQLVNFKEGYRGYDAQDRYGTQMGMMSQGIPDQTAMKDIVSYINTLGR</sequence>
<dbReference type="PANTHER" id="PTHR33751">
    <property type="entry name" value="CBB3-TYPE CYTOCHROME C OXIDASE SUBUNIT FIXP"/>
    <property type="match status" value="1"/>
</dbReference>
<keyword evidence="4" id="KW-0249">Electron transport</keyword>
<evidence type="ECO:0000256" key="2">
    <source>
        <dbReference type="ARBA" id="ARBA00022617"/>
    </source>
</evidence>
<evidence type="ECO:0000256" key="5">
    <source>
        <dbReference type="ARBA" id="ARBA00023004"/>
    </source>
</evidence>
<keyword evidence="2" id="KW-0349">Heme</keyword>
<dbReference type="InterPro" id="IPR036909">
    <property type="entry name" value="Cyt_c-like_dom_sf"/>
</dbReference>
<dbReference type="SUPFAM" id="SSF46626">
    <property type="entry name" value="Cytochrome c"/>
    <property type="match status" value="2"/>
</dbReference>
<dbReference type="Gene3D" id="1.10.760.10">
    <property type="entry name" value="Cytochrome c-like domain"/>
    <property type="match status" value="2"/>
</dbReference>
<keyword evidence="1" id="KW-0813">Transport</keyword>
<dbReference type="InterPro" id="IPR009056">
    <property type="entry name" value="Cyt_c-like_dom"/>
</dbReference>
<dbReference type="InterPro" id="IPR050597">
    <property type="entry name" value="Cytochrome_c_Oxidase_Subunit"/>
</dbReference>
<dbReference type="GO" id="GO:0046872">
    <property type="term" value="F:metal ion binding"/>
    <property type="evidence" value="ECO:0007669"/>
    <property type="project" value="UniProtKB-KW"/>
</dbReference>
<keyword evidence="5" id="KW-0408">Iron</keyword>
<dbReference type="PROSITE" id="PS51007">
    <property type="entry name" value="CYTC"/>
    <property type="match status" value="2"/>
</dbReference>
<gene>
    <name evidence="7" type="ORF">LCGC14_0022720</name>
</gene>
<evidence type="ECO:0000256" key="3">
    <source>
        <dbReference type="ARBA" id="ARBA00022723"/>
    </source>
</evidence>
<keyword evidence="3" id="KW-0479">Metal-binding</keyword>
<evidence type="ECO:0000256" key="4">
    <source>
        <dbReference type="ARBA" id="ARBA00022982"/>
    </source>
</evidence>
<dbReference type="GO" id="GO:0020037">
    <property type="term" value="F:heme binding"/>
    <property type="evidence" value="ECO:0007669"/>
    <property type="project" value="InterPro"/>
</dbReference>
<proteinExistence type="predicted"/>
<dbReference type="PANTHER" id="PTHR33751:SF9">
    <property type="entry name" value="CYTOCHROME C4"/>
    <property type="match status" value="1"/>
</dbReference>
<dbReference type="EMBL" id="LAZR01000004">
    <property type="protein sequence ID" value="KKO10789.1"/>
    <property type="molecule type" value="Genomic_DNA"/>
</dbReference>
<organism evidence="7">
    <name type="scientific">marine sediment metagenome</name>
    <dbReference type="NCBI Taxonomy" id="412755"/>
    <lineage>
        <taxon>unclassified sequences</taxon>
        <taxon>metagenomes</taxon>
        <taxon>ecological metagenomes</taxon>
    </lineage>
</organism>
<evidence type="ECO:0000313" key="7">
    <source>
        <dbReference type="EMBL" id="KKO10789.1"/>
    </source>
</evidence>
<feature type="domain" description="Cytochrome c" evidence="6">
    <location>
        <begin position="122"/>
        <end position="209"/>
    </location>
</feature>
<dbReference type="Pfam" id="PF00034">
    <property type="entry name" value="Cytochrom_C"/>
    <property type="match status" value="2"/>
</dbReference>
<dbReference type="GO" id="GO:0009055">
    <property type="term" value="F:electron transfer activity"/>
    <property type="evidence" value="ECO:0007669"/>
    <property type="project" value="InterPro"/>
</dbReference>
<dbReference type="AlphaFoldDB" id="A0A0F9Z169"/>